<geneLocation type="plasmid" evidence="2 3">
    <name>p8</name>
</geneLocation>
<proteinExistence type="predicted"/>
<accession>A0A7L5BRX0</accession>
<dbReference type="Proteomes" id="UP000464865">
    <property type="component" value="Plasmid p8"/>
</dbReference>
<evidence type="ECO:0000313" key="3">
    <source>
        <dbReference type="Proteomes" id="UP000464865"/>
    </source>
</evidence>
<evidence type="ECO:0000256" key="1">
    <source>
        <dbReference type="SAM" id="Phobius"/>
    </source>
</evidence>
<dbReference type="KEGG" id="roy:G3A56_28130"/>
<keyword evidence="3" id="KW-1185">Reference proteome</keyword>
<keyword evidence="1" id="KW-0812">Transmembrane</keyword>
<feature type="transmembrane region" description="Helical" evidence="1">
    <location>
        <begin position="27"/>
        <end position="45"/>
    </location>
</feature>
<reference evidence="2 3" key="1">
    <citation type="submission" date="2020-02" db="EMBL/GenBank/DDBJ databases">
        <title>Plant-Promoting Endophytic Bacterium Rhizobium oryzihabitans sp. nov., Isolated from the Root of Rice.</title>
        <authorList>
            <person name="zhao J."/>
            <person name="Zhang G."/>
        </authorList>
    </citation>
    <scope>NUCLEOTIDE SEQUENCE [LARGE SCALE GENOMIC DNA]</scope>
    <source>
        <strain evidence="2 3">M15</strain>
        <plasmid evidence="2 3">p8</plasmid>
    </source>
</reference>
<name>A0A7L5BRX0_9HYPH</name>
<keyword evidence="1" id="KW-0472">Membrane</keyword>
<sequence>MLTATIYFIIAAVHVLALVHPRWVFGTKIFMVFLYISLAAAYAPMPLSA</sequence>
<organism evidence="2 3">
    <name type="scientific">Rhizobium oryzihabitans</name>
    <dbReference type="NCBI Taxonomy" id="2267833"/>
    <lineage>
        <taxon>Bacteria</taxon>
        <taxon>Pseudomonadati</taxon>
        <taxon>Pseudomonadota</taxon>
        <taxon>Alphaproteobacteria</taxon>
        <taxon>Hyphomicrobiales</taxon>
        <taxon>Rhizobiaceae</taxon>
        <taxon>Rhizobium/Agrobacterium group</taxon>
        <taxon>Rhizobium</taxon>
    </lineage>
</organism>
<gene>
    <name evidence="2" type="ORF">G3A56_28130</name>
</gene>
<keyword evidence="2" id="KW-0614">Plasmid</keyword>
<dbReference type="EMBL" id="CP048640">
    <property type="protein sequence ID" value="QIB41642.1"/>
    <property type="molecule type" value="Genomic_DNA"/>
</dbReference>
<protein>
    <submittedName>
        <fullName evidence="2">Uncharacterized protein</fullName>
    </submittedName>
</protein>
<keyword evidence="1" id="KW-1133">Transmembrane helix</keyword>
<evidence type="ECO:0000313" key="2">
    <source>
        <dbReference type="EMBL" id="QIB41642.1"/>
    </source>
</evidence>
<dbReference type="AlphaFoldDB" id="A0A7L5BRX0"/>
<dbReference type="RefSeq" id="WP_164057018.1">
    <property type="nucleotide sequence ID" value="NZ_CP048640.1"/>
</dbReference>